<sequence>MRSGERELKEKEDMDGGEGWIWKTLESAVDERRRSSVKLRNSLFSISLPRLFSLSLALSPSSLSSFMVSQKFGNLQFCGSAGASSTN</sequence>
<protein>
    <submittedName>
        <fullName evidence="1">Uncharacterized protein</fullName>
    </submittedName>
</protein>
<evidence type="ECO:0000313" key="1">
    <source>
        <dbReference type="EMBL" id="KGN57157.1"/>
    </source>
</evidence>
<reference evidence="1 2" key="2">
    <citation type="journal article" date="2009" name="PLoS ONE">
        <title>An integrated genetic and cytogenetic map of the cucumber genome.</title>
        <authorList>
            <person name="Ren Y."/>
            <person name="Zhang Z."/>
            <person name="Liu J."/>
            <person name="Staub J.E."/>
            <person name="Han Y."/>
            <person name="Cheng Z."/>
            <person name="Li X."/>
            <person name="Lu J."/>
            <person name="Miao H."/>
            <person name="Kang H."/>
            <person name="Xie B."/>
            <person name="Gu X."/>
            <person name="Wang X."/>
            <person name="Du Y."/>
            <person name="Jin W."/>
            <person name="Huang S."/>
        </authorList>
    </citation>
    <scope>NUCLEOTIDE SEQUENCE [LARGE SCALE GENOMIC DNA]</scope>
    <source>
        <strain evidence="2">cv. 9930</strain>
    </source>
</reference>
<organism evidence="1 2">
    <name type="scientific">Cucumis sativus</name>
    <name type="common">Cucumber</name>
    <dbReference type="NCBI Taxonomy" id="3659"/>
    <lineage>
        <taxon>Eukaryota</taxon>
        <taxon>Viridiplantae</taxon>
        <taxon>Streptophyta</taxon>
        <taxon>Embryophyta</taxon>
        <taxon>Tracheophyta</taxon>
        <taxon>Spermatophyta</taxon>
        <taxon>Magnoliopsida</taxon>
        <taxon>eudicotyledons</taxon>
        <taxon>Gunneridae</taxon>
        <taxon>Pentapetalae</taxon>
        <taxon>rosids</taxon>
        <taxon>fabids</taxon>
        <taxon>Cucurbitales</taxon>
        <taxon>Cucurbitaceae</taxon>
        <taxon>Benincaseae</taxon>
        <taxon>Cucumis</taxon>
    </lineage>
</organism>
<gene>
    <name evidence="1" type="ORF">Csa_3G166225</name>
</gene>
<reference evidence="1 2" key="4">
    <citation type="journal article" date="2011" name="BMC Genomics">
        <title>RNA-Seq improves annotation of protein-coding genes in the cucumber genome.</title>
        <authorList>
            <person name="Li Z."/>
            <person name="Zhang Z."/>
            <person name="Yan P."/>
            <person name="Huang S."/>
            <person name="Fei Z."/>
            <person name="Lin K."/>
        </authorList>
    </citation>
    <scope>NUCLEOTIDE SEQUENCE [LARGE SCALE GENOMIC DNA]</scope>
    <source>
        <strain evidence="2">cv. 9930</strain>
    </source>
</reference>
<reference evidence="1 2" key="1">
    <citation type="journal article" date="2009" name="Nat. Genet.">
        <title>The genome of the cucumber, Cucumis sativus L.</title>
        <authorList>
            <person name="Huang S."/>
            <person name="Li R."/>
            <person name="Zhang Z."/>
            <person name="Li L."/>
            <person name="Gu X."/>
            <person name="Fan W."/>
            <person name="Lucas W.J."/>
            <person name="Wang X."/>
            <person name="Xie B."/>
            <person name="Ni P."/>
            <person name="Ren Y."/>
            <person name="Zhu H."/>
            <person name="Li J."/>
            <person name="Lin K."/>
            <person name="Jin W."/>
            <person name="Fei Z."/>
            <person name="Li G."/>
            <person name="Staub J."/>
            <person name="Kilian A."/>
            <person name="van der Vossen E.A."/>
            <person name="Wu Y."/>
            <person name="Guo J."/>
            <person name="He J."/>
            <person name="Jia Z."/>
            <person name="Ren Y."/>
            <person name="Tian G."/>
            <person name="Lu Y."/>
            <person name="Ruan J."/>
            <person name="Qian W."/>
            <person name="Wang M."/>
            <person name="Huang Q."/>
            <person name="Li B."/>
            <person name="Xuan Z."/>
            <person name="Cao J."/>
            <person name="Asan"/>
            <person name="Wu Z."/>
            <person name="Zhang J."/>
            <person name="Cai Q."/>
            <person name="Bai Y."/>
            <person name="Zhao B."/>
            <person name="Han Y."/>
            <person name="Li Y."/>
            <person name="Li X."/>
            <person name="Wang S."/>
            <person name="Shi Q."/>
            <person name="Liu S."/>
            <person name="Cho W.K."/>
            <person name="Kim J.Y."/>
            <person name="Xu Y."/>
            <person name="Heller-Uszynska K."/>
            <person name="Miao H."/>
            <person name="Cheng Z."/>
            <person name="Zhang S."/>
            <person name="Wu J."/>
            <person name="Yang Y."/>
            <person name="Kang H."/>
            <person name="Li M."/>
            <person name="Liang H."/>
            <person name="Ren X."/>
            <person name="Shi Z."/>
            <person name="Wen M."/>
            <person name="Jian M."/>
            <person name="Yang H."/>
            <person name="Zhang G."/>
            <person name="Yang Z."/>
            <person name="Chen R."/>
            <person name="Liu S."/>
            <person name="Li J."/>
            <person name="Ma L."/>
            <person name="Liu H."/>
            <person name="Zhou Y."/>
            <person name="Zhao J."/>
            <person name="Fang X."/>
            <person name="Li G."/>
            <person name="Fang L."/>
            <person name="Li Y."/>
            <person name="Liu D."/>
            <person name="Zheng H."/>
            <person name="Zhang Y."/>
            <person name="Qin N."/>
            <person name="Li Z."/>
            <person name="Yang G."/>
            <person name="Yang S."/>
            <person name="Bolund L."/>
            <person name="Kristiansen K."/>
            <person name="Zheng H."/>
            <person name="Li S."/>
            <person name="Zhang X."/>
            <person name="Yang H."/>
            <person name="Wang J."/>
            <person name="Sun R."/>
            <person name="Zhang B."/>
            <person name="Jiang S."/>
            <person name="Wang J."/>
            <person name="Du Y."/>
            <person name="Li S."/>
        </authorList>
    </citation>
    <scope>NUCLEOTIDE SEQUENCE [LARGE SCALE GENOMIC DNA]</scope>
    <source>
        <strain evidence="2">cv. 9930</strain>
    </source>
</reference>
<name>A0A0A0L949_CUCSA</name>
<evidence type="ECO:0000313" key="2">
    <source>
        <dbReference type="Proteomes" id="UP000029981"/>
    </source>
</evidence>
<keyword evidence="2" id="KW-1185">Reference proteome</keyword>
<accession>A0A0A0L949</accession>
<dbReference type="EMBL" id="CM002924">
    <property type="protein sequence ID" value="KGN57157.1"/>
    <property type="molecule type" value="Genomic_DNA"/>
</dbReference>
<dbReference type="AlphaFoldDB" id="A0A0A0L949"/>
<dbReference type="Proteomes" id="UP000029981">
    <property type="component" value="Chromosome 3"/>
</dbReference>
<reference evidence="1 2" key="3">
    <citation type="journal article" date="2010" name="BMC Genomics">
        <title>Transcriptome sequencing and comparative analysis of cucumber flowers with different sex types.</title>
        <authorList>
            <person name="Guo S."/>
            <person name="Zheng Y."/>
            <person name="Joung J.G."/>
            <person name="Liu S."/>
            <person name="Zhang Z."/>
            <person name="Crasta O.R."/>
            <person name="Sobral B.W."/>
            <person name="Xu Y."/>
            <person name="Huang S."/>
            <person name="Fei Z."/>
        </authorList>
    </citation>
    <scope>NUCLEOTIDE SEQUENCE [LARGE SCALE GENOMIC DNA]</scope>
    <source>
        <strain evidence="2">cv. 9930</strain>
    </source>
</reference>
<dbReference type="Gramene" id="KGN57157">
    <property type="protein sequence ID" value="KGN57157"/>
    <property type="gene ID" value="Csa_3G166225"/>
</dbReference>
<proteinExistence type="predicted"/>